<comment type="pathway">
    <text evidence="1 6">Cell wall biogenesis; peptidoglycan biosynthesis.</text>
</comment>
<evidence type="ECO:0000256" key="7">
    <source>
        <dbReference type="SAM" id="SignalP"/>
    </source>
</evidence>
<dbReference type="SUPFAM" id="SSF55383">
    <property type="entry name" value="Copper amine oxidase, domain N"/>
    <property type="match status" value="1"/>
</dbReference>
<evidence type="ECO:0000256" key="1">
    <source>
        <dbReference type="ARBA" id="ARBA00004752"/>
    </source>
</evidence>
<dbReference type="InterPro" id="IPR050979">
    <property type="entry name" value="LD-transpeptidase"/>
</dbReference>
<evidence type="ECO:0000259" key="8">
    <source>
        <dbReference type="PROSITE" id="PS52029"/>
    </source>
</evidence>
<evidence type="ECO:0000256" key="2">
    <source>
        <dbReference type="ARBA" id="ARBA00022679"/>
    </source>
</evidence>
<dbReference type="PROSITE" id="PS52029">
    <property type="entry name" value="LD_TPASE"/>
    <property type="match status" value="1"/>
</dbReference>
<comment type="caution">
    <text evidence="9">The sequence shown here is derived from an EMBL/GenBank/DDBJ whole genome shotgun (WGS) entry which is preliminary data.</text>
</comment>
<organism evidence="9 10">
    <name type="scientific">Paenibacillus artemisiicola</name>
    <dbReference type="NCBI Taxonomy" id="1172618"/>
    <lineage>
        <taxon>Bacteria</taxon>
        <taxon>Bacillati</taxon>
        <taxon>Bacillota</taxon>
        <taxon>Bacilli</taxon>
        <taxon>Bacillales</taxon>
        <taxon>Paenibacillaceae</taxon>
        <taxon>Paenibacillus</taxon>
    </lineage>
</organism>
<dbReference type="Pfam" id="PF03734">
    <property type="entry name" value="YkuD"/>
    <property type="match status" value="1"/>
</dbReference>
<sequence length="298" mass="32319">MKRIHWKAGLAAIAGLLLWSVLFAAPASAAAAKNQLIIVNKQTNELAFFENGALVKTFPVGTGRTPDLTPEGIFPIVNKIKNRPYYKDHVPGGDPRNPLGDRWLGLEVDGTYGTTYAIHGNNNPKSIGHYVSAGCIRMNNDAIHWLFPQIELGTKVVITSSGHTFAEIAAKHDYPVWQHYEGKLSLNGRARTLSRDVIVADSRVFVPMRELFELLGASVAWDGKTKTVTAVIGGRTITHVPQTGSVTVDGRTMSIAPSLVASNAVLLPVRGISELIGYDVSWDGRAKEIRLTAKAVAF</sequence>
<evidence type="ECO:0000256" key="5">
    <source>
        <dbReference type="ARBA" id="ARBA00023316"/>
    </source>
</evidence>
<evidence type="ECO:0000313" key="9">
    <source>
        <dbReference type="EMBL" id="MBO7742882.1"/>
    </source>
</evidence>
<keyword evidence="3 6" id="KW-0133">Cell shape</keyword>
<proteinExistence type="predicted"/>
<dbReference type="CDD" id="cd16913">
    <property type="entry name" value="YkuD_like"/>
    <property type="match status" value="1"/>
</dbReference>
<keyword evidence="7" id="KW-0732">Signal</keyword>
<evidence type="ECO:0000256" key="6">
    <source>
        <dbReference type="PROSITE-ProRule" id="PRU01373"/>
    </source>
</evidence>
<name>A0ABS3W3K5_9BACL</name>
<feature type="signal peptide" evidence="7">
    <location>
        <begin position="1"/>
        <end position="24"/>
    </location>
</feature>
<evidence type="ECO:0000256" key="3">
    <source>
        <dbReference type="ARBA" id="ARBA00022960"/>
    </source>
</evidence>
<keyword evidence="2" id="KW-0808">Transferase</keyword>
<dbReference type="Gene3D" id="3.30.457.10">
    <property type="entry name" value="Copper amine oxidase-like, N-terminal domain"/>
    <property type="match status" value="1"/>
</dbReference>
<dbReference type="EMBL" id="JAGGDJ010000001">
    <property type="protein sequence ID" value="MBO7742882.1"/>
    <property type="molecule type" value="Genomic_DNA"/>
</dbReference>
<keyword evidence="5 6" id="KW-0961">Cell wall biogenesis/degradation</keyword>
<keyword evidence="4 6" id="KW-0573">Peptidoglycan synthesis</keyword>
<dbReference type="InterPro" id="IPR012854">
    <property type="entry name" value="Cu_amine_oxidase-like_N"/>
</dbReference>
<keyword evidence="10" id="KW-1185">Reference proteome</keyword>
<dbReference type="SUPFAM" id="SSF141523">
    <property type="entry name" value="L,D-transpeptidase catalytic domain-like"/>
    <property type="match status" value="1"/>
</dbReference>
<feature type="active site" description="Proton donor/acceptor" evidence="6">
    <location>
        <position position="119"/>
    </location>
</feature>
<dbReference type="Proteomes" id="UP000670947">
    <property type="component" value="Unassembled WGS sequence"/>
</dbReference>
<gene>
    <name evidence="9" type="ORF">I8J29_01650</name>
</gene>
<protein>
    <submittedName>
        <fullName evidence="9">L,D-transpeptidase family protein</fullName>
    </submittedName>
</protein>
<feature type="active site" description="Nucleophile" evidence="6">
    <location>
        <position position="135"/>
    </location>
</feature>
<evidence type="ECO:0000256" key="4">
    <source>
        <dbReference type="ARBA" id="ARBA00022984"/>
    </source>
</evidence>
<dbReference type="PANTHER" id="PTHR30582">
    <property type="entry name" value="L,D-TRANSPEPTIDASE"/>
    <property type="match status" value="1"/>
</dbReference>
<feature type="chain" id="PRO_5047329707" evidence="7">
    <location>
        <begin position="25"/>
        <end position="298"/>
    </location>
</feature>
<accession>A0ABS3W3K5</accession>
<dbReference type="InterPro" id="IPR038063">
    <property type="entry name" value="Transpep_catalytic_dom"/>
</dbReference>
<dbReference type="InterPro" id="IPR005490">
    <property type="entry name" value="LD_TPept_cat_dom"/>
</dbReference>
<dbReference type="PANTHER" id="PTHR30582:SF4">
    <property type="entry name" value="L,D-TRANSPEPTIDASE YQJB-RELATED"/>
    <property type="match status" value="1"/>
</dbReference>
<reference evidence="9 10" key="1">
    <citation type="submission" date="2021-03" db="EMBL/GenBank/DDBJ databases">
        <title>Paenibacillus artemisicola MWE-103 whole genome sequence.</title>
        <authorList>
            <person name="Ham Y.J."/>
        </authorList>
    </citation>
    <scope>NUCLEOTIDE SEQUENCE [LARGE SCALE GENOMIC DNA]</scope>
    <source>
        <strain evidence="9 10">MWE-103</strain>
    </source>
</reference>
<dbReference type="Pfam" id="PF07833">
    <property type="entry name" value="Cu_amine_oxidN1"/>
    <property type="match status" value="1"/>
</dbReference>
<evidence type="ECO:0000313" key="10">
    <source>
        <dbReference type="Proteomes" id="UP000670947"/>
    </source>
</evidence>
<dbReference type="Gene3D" id="2.40.440.10">
    <property type="entry name" value="L,D-transpeptidase catalytic domain-like"/>
    <property type="match status" value="1"/>
</dbReference>
<dbReference type="InterPro" id="IPR036582">
    <property type="entry name" value="Mao_N_sf"/>
</dbReference>
<dbReference type="RefSeq" id="WP_208845842.1">
    <property type="nucleotide sequence ID" value="NZ_JAGGDJ010000001.1"/>
</dbReference>
<feature type="domain" description="L,D-TPase catalytic" evidence="8">
    <location>
        <begin position="35"/>
        <end position="159"/>
    </location>
</feature>